<evidence type="ECO:0000256" key="4">
    <source>
        <dbReference type="SAM" id="MobiDB-lite"/>
    </source>
</evidence>
<dbReference type="InterPro" id="IPR025676">
    <property type="entry name" value="Clr5_dom"/>
</dbReference>
<accession>A0A0B7KE78</accession>
<evidence type="ECO:0000256" key="3">
    <source>
        <dbReference type="PROSITE-ProRule" id="PRU00023"/>
    </source>
</evidence>
<dbReference type="InterPro" id="IPR036770">
    <property type="entry name" value="Ankyrin_rpt-contain_sf"/>
</dbReference>
<dbReference type="GO" id="GO:2000812">
    <property type="term" value="P:regulation of barbed-end actin filament capping"/>
    <property type="evidence" value="ECO:0007669"/>
    <property type="project" value="TreeGrafter"/>
</dbReference>
<keyword evidence="1" id="KW-0677">Repeat</keyword>
<dbReference type="PANTHER" id="PTHR24189">
    <property type="entry name" value="MYOTROPHIN"/>
    <property type="match status" value="1"/>
</dbReference>
<feature type="region of interest" description="Disordered" evidence="4">
    <location>
        <begin position="160"/>
        <end position="188"/>
    </location>
</feature>
<feature type="domain" description="Clr5" evidence="5">
    <location>
        <begin position="10"/>
        <end position="67"/>
    </location>
</feature>
<feature type="repeat" description="ANK" evidence="3">
    <location>
        <begin position="474"/>
        <end position="506"/>
    </location>
</feature>
<reference evidence="6" key="1">
    <citation type="submission" date="2015-01" db="EMBL/GenBank/DDBJ databases">
        <authorList>
            <person name="Durling Mikael"/>
        </authorList>
    </citation>
    <scope>NUCLEOTIDE SEQUENCE</scope>
</reference>
<dbReference type="InterPro" id="IPR002110">
    <property type="entry name" value="Ankyrin_rpt"/>
</dbReference>
<feature type="compositionally biased region" description="Polar residues" evidence="4">
    <location>
        <begin position="161"/>
        <end position="188"/>
    </location>
</feature>
<evidence type="ECO:0000256" key="2">
    <source>
        <dbReference type="ARBA" id="ARBA00023043"/>
    </source>
</evidence>
<evidence type="ECO:0000313" key="6">
    <source>
        <dbReference type="EMBL" id="CEO55399.1"/>
    </source>
</evidence>
<evidence type="ECO:0000259" key="5">
    <source>
        <dbReference type="Pfam" id="PF14420"/>
    </source>
</evidence>
<dbReference type="SUPFAM" id="SSF48403">
    <property type="entry name" value="Ankyrin repeat"/>
    <property type="match status" value="1"/>
</dbReference>
<protein>
    <recommendedName>
        <fullName evidence="5">Clr5 domain-containing protein</fullName>
    </recommendedName>
</protein>
<dbReference type="AlphaFoldDB" id="A0A0B7KE78"/>
<dbReference type="GO" id="GO:0005634">
    <property type="term" value="C:nucleus"/>
    <property type="evidence" value="ECO:0007669"/>
    <property type="project" value="TreeGrafter"/>
</dbReference>
<dbReference type="SMART" id="SM00248">
    <property type="entry name" value="ANK"/>
    <property type="match status" value="5"/>
</dbReference>
<feature type="repeat" description="ANK" evidence="3">
    <location>
        <begin position="865"/>
        <end position="897"/>
    </location>
</feature>
<dbReference type="PROSITE" id="PS50088">
    <property type="entry name" value="ANK_REPEAT"/>
    <property type="match status" value="2"/>
</dbReference>
<dbReference type="EMBL" id="CDPU01000051">
    <property type="protein sequence ID" value="CEO55399.1"/>
    <property type="molecule type" value="Genomic_DNA"/>
</dbReference>
<dbReference type="Gene3D" id="1.25.40.20">
    <property type="entry name" value="Ankyrin repeat-containing domain"/>
    <property type="match status" value="2"/>
</dbReference>
<keyword evidence="2 3" id="KW-0040">ANK repeat</keyword>
<proteinExistence type="predicted"/>
<gene>
    <name evidence="6" type="ORF">BN869_000011457_1</name>
</gene>
<sequence length="981" mass="108583">MPRSSRKISPTKWEHHKATILELWFTEKLPLKAPDVAGRSLIQVMKDEHQFHATASQYEYQIAKWGAVKYLRKRDWESILPVYDDLQSQGLEPRIRVGDQIFDDRKVKKARYHHGGRQTSLLAGNVALTPSSNETRPWCLEFRQSNGQYVEYLKRNENSHLPRSLTPSAPVQTGIDSTAGTQPSQSQPNIIGHIFSATDTRSSAFIQCPPSLNTPQCETLGMSNSPSIYLDPHAYFTNPMDSQDTELPALVISPQYETSNIDDFINSILYPASFPGELVSDVNLEALLSPKRHEIDDIRQASLPGPLLAALAYINPVVERITQHPRWDQADTTALSVKGIFEQLVSLPWAGSSRSNSTVDSTLISGRDRDISISDIFARIMYSLLNNFAGLEPIQRLAVFGVLRLAPDGMSYLLKWLRSDQPAIAKPVASNLFQLAIEAGDEEVVSIILKETAGRANEINVDKRISYYSSFGLEKYSPLALAARLHHLGVVKAVLAHGAEKSVEGEGPNRSAFKAAMRGSCDRCLDGRDDTTHERDEKWHRLSNYASPALSAQMSYLCELLFEALPKTHYSELFHWEAWREWSIQKARLELEEYDDLSQDECQIPIFRLIQETLENQTAEKLIRSLFSTCQTLESIPASITEYTRLLNEAAAIAVSKNNTELVRFFLDHIKPTSGHLASAVHNRDTEMVDLMLQQGAAPGGEIVCLKHLYDGIGLKGGECFHLGCILTTPLAEAIRWENAALINRFEEGGALDTIFDDYGVYGSEFDAAVLAAGEVGDFGYLKALINLAPPRNQMWSLAGPIVRAIHESQLLIASELITLHAKATSKTYVIGGASGGISEVVCAAVGTGNLEFIDQVTEQYSFTNSQRALDMAARLGHTHVVEKLLQRGGNTSDSKHLLHGPLLEAIATHNFEMVRLLLEWGASPDYLSNAVKAGDESTVLLLLHHGADPADEKAILRAVQDDKKGIFSTIIGAFSSSYPN</sequence>
<dbReference type="GO" id="GO:0005737">
    <property type="term" value="C:cytoplasm"/>
    <property type="evidence" value="ECO:0007669"/>
    <property type="project" value="TreeGrafter"/>
</dbReference>
<dbReference type="Pfam" id="PF14420">
    <property type="entry name" value="Clr5"/>
    <property type="match status" value="1"/>
</dbReference>
<evidence type="ECO:0000256" key="1">
    <source>
        <dbReference type="ARBA" id="ARBA00022737"/>
    </source>
</evidence>
<dbReference type="PANTHER" id="PTHR24189:SF50">
    <property type="entry name" value="ANKYRIN REPEAT AND SOCS BOX PROTEIN 2"/>
    <property type="match status" value="1"/>
</dbReference>
<name>A0A0B7KE78_BIOOC</name>
<organism evidence="6">
    <name type="scientific">Bionectria ochroleuca</name>
    <name type="common">Gliocladium roseum</name>
    <dbReference type="NCBI Taxonomy" id="29856"/>
    <lineage>
        <taxon>Eukaryota</taxon>
        <taxon>Fungi</taxon>
        <taxon>Dikarya</taxon>
        <taxon>Ascomycota</taxon>
        <taxon>Pezizomycotina</taxon>
        <taxon>Sordariomycetes</taxon>
        <taxon>Hypocreomycetidae</taxon>
        <taxon>Hypocreales</taxon>
        <taxon>Bionectriaceae</taxon>
        <taxon>Clonostachys</taxon>
    </lineage>
</organism>
<dbReference type="InterPro" id="IPR050745">
    <property type="entry name" value="Multifunctional_regulatory"/>
</dbReference>